<feature type="transmembrane region" description="Helical" evidence="7">
    <location>
        <begin position="121"/>
        <end position="142"/>
    </location>
</feature>
<feature type="transmembrane region" description="Helical" evidence="7">
    <location>
        <begin position="280"/>
        <end position="299"/>
    </location>
</feature>
<evidence type="ECO:0000256" key="1">
    <source>
        <dbReference type="ARBA" id="ARBA00004651"/>
    </source>
</evidence>
<feature type="transmembrane region" description="Helical" evidence="7">
    <location>
        <begin position="215"/>
        <end position="234"/>
    </location>
</feature>
<dbReference type="Gene3D" id="1.10.3720.10">
    <property type="entry name" value="MetI-like"/>
    <property type="match status" value="1"/>
</dbReference>
<gene>
    <name evidence="9" type="primary">araP_2</name>
    <name evidence="9" type="ORF">SDC9_57916</name>
</gene>
<keyword evidence="6 7" id="KW-0472">Membrane</keyword>
<evidence type="ECO:0000256" key="2">
    <source>
        <dbReference type="ARBA" id="ARBA00022448"/>
    </source>
</evidence>
<name>A0A644X5X6_9ZZZZ</name>
<evidence type="ECO:0000259" key="8">
    <source>
        <dbReference type="PROSITE" id="PS50928"/>
    </source>
</evidence>
<feature type="transmembrane region" description="Helical" evidence="7">
    <location>
        <begin position="171"/>
        <end position="195"/>
    </location>
</feature>
<dbReference type="PANTHER" id="PTHR30193">
    <property type="entry name" value="ABC TRANSPORTER PERMEASE PROTEIN"/>
    <property type="match status" value="1"/>
</dbReference>
<dbReference type="AlphaFoldDB" id="A0A644X5X6"/>
<dbReference type="InterPro" id="IPR051393">
    <property type="entry name" value="ABC_transporter_permease"/>
</dbReference>
<feature type="transmembrane region" description="Helical" evidence="7">
    <location>
        <begin position="89"/>
        <end position="109"/>
    </location>
</feature>
<dbReference type="CDD" id="cd06261">
    <property type="entry name" value="TM_PBP2"/>
    <property type="match status" value="1"/>
</dbReference>
<feature type="transmembrane region" description="Helical" evidence="7">
    <location>
        <begin position="27"/>
        <end position="46"/>
    </location>
</feature>
<keyword evidence="5 7" id="KW-1133">Transmembrane helix</keyword>
<reference evidence="9" key="1">
    <citation type="submission" date="2019-08" db="EMBL/GenBank/DDBJ databases">
        <authorList>
            <person name="Kucharzyk K."/>
            <person name="Murdoch R.W."/>
            <person name="Higgins S."/>
            <person name="Loffler F."/>
        </authorList>
    </citation>
    <scope>NUCLEOTIDE SEQUENCE</scope>
</reference>
<dbReference type="Pfam" id="PF00528">
    <property type="entry name" value="BPD_transp_1"/>
    <property type="match status" value="1"/>
</dbReference>
<sequence>MKRMSRFEKEDTLLGKTTKFRAFFEPFAFLAPFMIGLLLFTVYPFINVFVLSFKENYKLSGTFSSFGFQNYADVLRDPNFLNGLKNTGLYVLFVVPIATVLSLFIANALNHDIKLKGVFQTSYFLPMVTSITAVGLVWKWLFNNDYGLINYLLSIFGISAVNWLNNPAYNLAALIIYSIWSMLPFTIILLLAGFQNVDPQYYTAARVDGAKSSKIFFRITLPLLAPTIGLTMIINMISASKVFTELFPLFNGKPGSAYSLYTVVYYLYDMFYAQWKLGKAAASAIILFIIVLILTLIQLRIQRKWKNY</sequence>
<dbReference type="InterPro" id="IPR000515">
    <property type="entry name" value="MetI-like"/>
</dbReference>
<accession>A0A644X5X6</accession>
<comment type="subcellular location">
    <subcellularLocation>
        <location evidence="1">Cell membrane</location>
        <topology evidence="1">Multi-pass membrane protein</topology>
    </subcellularLocation>
</comment>
<evidence type="ECO:0000256" key="5">
    <source>
        <dbReference type="ARBA" id="ARBA00022989"/>
    </source>
</evidence>
<keyword evidence="2" id="KW-0813">Transport</keyword>
<dbReference type="GO" id="GO:0005886">
    <property type="term" value="C:plasma membrane"/>
    <property type="evidence" value="ECO:0007669"/>
    <property type="project" value="UniProtKB-SubCell"/>
</dbReference>
<dbReference type="PANTHER" id="PTHR30193:SF37">
    <property type="entry name" value="INNER MEMBRANE ABC TRANSPORTER PERMEASE PROTEIN YCJO"/>
    <property type="match status" value="1"/>
</dbReference>
<dbReference type="SUPFAM" id="SSF161098">
    <property type="entry name" value="MetI-like"/>
    <property type="match status" value="1"/>
</dbReference>
<feature type="domain" description="ABC transmembrane type-1" evidence="8">
    <location>
        <begin position="84"/>
        <end position="298"/>
    </location>
</feature>
<keyword evidence="4 7" id="KW-0812">Transmembrane</keyword>
<dbReference type="PROSITE" id="PS50928">
    <property type="entry name" value="ABC_TM1"/>
    <property type="match status" value="1"/>
</dbReference>
<evidence type="ECO:0000256" key="6">
    <source>
        <dbReference type="ARBA" id="ARBA00023136"/>
    </source>
</evidence>
<keyword evidence="3" id="KW-1003">Cell membrane</keyword>
<evidence type="ECO:0000313" key="9">
    <source>
        <dbReference type="EMBL" id="MPM11570.1"/>
    </source>
</evidence>
<proteinExistence type="predicted"/>
<protein>
    <submittedName>
        <fullName evidence="9">L-arabinose transport system permease protein AraP</fullName>
    </submittedName>
</protein>
<organism evidence="9">
    <name type="scientific">bioreactor metagenome</name>
    <dbReference type="NCBI Taxonomy" id="1076179"/>
    <lineage>
        <taxon>unclassified sequences</taxon>
        <taxon>metagenomes</taxon>
        <taxon>ecological metagenomes</taxon>
    </lineage>
</organism>
<dbReference type="EMBL" id="VSSQ01001847">
    <property type="protein sequence ID" value="MPM11570.1"/>
    <property type="molecule type" value="Genomic_DNA"/>
</dbReference>
<dbReference type="InterPro" id="IPR035906">
    <property type="entry name" value="MetI-like_sf"/>
</dbReference>
<dbReference type="GO" id="GO:0055085">
    <property type="term" value="P:transmembrane transport"/>
    <property type="evidence" value="ECO:0007669"/>
    <property type="project" value="InterPro"/>
</dbReference>
<evidence type="ECO:0000256" key="3">
    <source>
        <dbReference type="ARBA" id="ARBA00022475"/>
    </source>
</evidence>
<evidence type="ECO:0000256" key="4">
    <source>
        <dbReference type="ARBA" id="ARBA00022692"/>
    </source>
</evidence>
<comment type="caution">
    <text evidence="9">The sequence shown here is derived from an EMBL/GenBank/DDBJ whole genome shotgun (WGS) entry which is preliminary data.</text>
</comment>
<evidence type="ECO:0000256" key="7">
    <source>
        <dbReference type="SAM" id="Phobius"/>
    </source>
</evidence>